<gene>
    <name evidence="2" type="ORF">AMSG_00117</name>
</gene>
<feature type="transmembrane region" description="Helical" evidence="1">
    <location>
        <begin position="33"/>
        <end position="50"/>
    </location>
</feature>
<keyword evidence="1" id="KW-0472">Membrane</keyword>
<dbReference type="Proteomes" id="UP000054408">
    <property type="component" value="Unassembled WGS sequence"/>
</dbReference>
<organism evidence="2 3">
    <name type="scientific">Thecamonas trahens ATCC 50062</name>
    <dbReference type="NCBI Taxonomy" id="461836"/>
    <lineage>
        <taxon>Eukaryota</taxon>
        <taxon>Apusozoa</taxon>
        <taxon>Apusomonadida</taxon>
        <taxon>Apusomonadidae</taxon>
        <taxon>Thecamonas</taxon>
    </lineage>
</organism>
<dbReference type="GeneID" id="25559937"/>
<feature type="transmembrane region" description="Helical" evidence="1">
    <location>
        <begin position="88"/>
        <end position="107"/>
    </location>
</feature>
<feature type="transmembrane region" description="Helical" evidence="1">
    <location>
        <begin position="241"/>
        <end position="262"/>
    </location>
</feature>
<dbReference type="EMBL" id="GL349433">
    <property type="protein sequence ID" value="KNC45999.1"/>
    <property type="molecule type" value="Genomic_DNA"/>
</dbReference>
<keyword evidence="1" id="KW-1133">Transmembrane helix</keyword>
<dbReference type="AlphaFoldDB" id="A0A0L0D0U7"/>
<name>A0A0L0D0U7_THETB</name>
<protein>
    <submittedName>
        <fullName evidence="2">Uncharacterized protein</fullName>
    </submittedName>
</protein>
<keyword evidence="1" id="KW-0812">Transmembrane</keyword>
<proteinExistence type="predicted"/>
<accession>A0A0L0D0U7</accession>
<evidence type="ECO:0000256" key="1">
    <source>
        <dbReference type="SAM" id="Phobius"/>
    </source>
</evidence>
<sequence>MTLVTLRRPAVAATTAGVALTQAACLHLVGPPLVWPQLILAITIAAALSLSSPPPTSRLARGLVLTLSAIAAYAGLLVVIAAPSPLAASVAIVAPLALWTGLAAHTLTAVSPLVAPARALILSYYASVLVLLLHDAPYAFVDTELATSVALVGTLAISLVARVVDDAADPSPVRWLALSSDLAARVRRSGCSIVNWNASSAATLLATPEAELATTVVSHQGALFLLFELDPVSHAPRPHPAVPHLSAAALALTAIAYELAATALATRFLVHGLMSLVLVGVLGCIALAQQQTPGHR</sequence>
<keyword evidence="3" id="KW-1185">Reference proteome</keyword>
<evidence type="ECO:0000313" key="2">
    <source>
        <dbReference type="EMBL" id="KNC45999.1"/>
    </source>
</evidence>
<feature type="transmembrane region" description="Helical" evidence="1">
    <location>
        <begin position="62"/>
        <end position="82"/>
    </location>
</feature>
<feature type="transmembrane region" description="Helical" evidence="1">
    <location>
        <begin position="119"/>
        <end position="139"/>
    </location>
</feature>
<evidence type="ECO:0000313" key="3">
    <source>
        <dbReference type="Proteomes" id="UP000054408"/>
    </source>
</evidence>
<reference evidence="2 3" key="1">
    <citation type="submission" date="2010-05" db="EMBL/GenBank/DDBJ databases">
        <title>The Genome Sequence of Thecamonas trahens ATCC 50062.</title>
        <authorList>
            <consortium name="The Broad Institute Genome Sequencing Platform"/>
            <person name="Russ C."/>
            <person name="Cuomo C."/>
            <person name="Shea T."/>
            <person name="Young S.K."/>
            <person name="Zeng Q."/>
            <person name="Koehrsen M."/>
            <person name="Haas B."/>
            <person name="Borodovsky M."/>
            <person name="Guigo R."/>
            <person name="Alvarado L."/>
            <person name="Berlin A."/>
            <person name="Bochicchio J."/>
            <person name="Borenstein D."/>
            <person name="Chapman S."/>
            <person name="Chen Z."/>
            <person name="Freedman E."/>
            <person name="Gellesch M."/>
            <person name="Goldberg J."/>
            <person name="Griggs A."/>
            <person name="Gujja S."/>
            <person name="Heilman E."/>
            <person name="Heiman D."/>
            <person name="Hepburn T."/>
            <person name="Howarth C."/>
            <person name="Jen D."/>
            <person name="Larson L."/>
            <person name="Mehta T."/>
            <person name="Park D."/>
            <person name="Pearson M."/>
            <person name="Roberts A."/>
            <person name="Saif S."/>
            <person name="Shenoy N."/>
            <person name="Sisk P."/>
            <person name="Stolte C."/>
            <person name="Sykes S."/>
            <person name="Thomson T."/>
            <person name="Walk T."/>
            <person name="White J."/>
            <person name="Yandava C."/>
            <person name="Burger G."/>
            <person name="Gray M.W."/>
            <person name="Holland P.W.H."/>
            <person name="King N."/>
            <person name="Lang F.B.F."/>
            <person name="Roger A.J."/>
            <person name="Ruiz-Trillo I."/>
            <person name="Lander E."/>
            <person name="Nusbaum C."/>
        </authorList>
    </citation>
    <scope>NUCLEOTIDE SEQUENCE [LARGE SCALE GENOMIC DNA]</scope>
    <source>
        <strain evidence="2 3">ATCC 50062</strain>
    </source>
</reference>
<dbReference type="RefSeq" id="XP_013762979.1">
    <property type="nucleotide sequence ID" value="XM_013907525.1"/>
</dbReference>
<feature type="transmembrane region" description="Helical" evidence="1">
    <location>
        <begin position="268"/>
        <end position="288"/>
    </location>
</feature>
<feature type="transmembrane region" description="Helical" evidence="1">
    <location>
        <begin position="145"/>
        <end position="164"/>
    </location>
</feature>